<sequence>MTVDLGPLHPGLLLDALALPLEHEPVAAEQVVAGSPTTGYAVLVDGPPEIGVWEMTPGTASDVEVDEVFVVLAGHGTVRFDMPLLEPITLRPGSVVRLTAGMHTTWHITETLRKLYIA</sequence>
<feature type="domain" description="(S)-ureidoglycine aminohydrolase cupin" evidence="1">
    <location>
        <begin position="49"/>
        <end position="116"/>
    </location>
</feature>
<dbReference type="PANTHER" id="PTHR40943:SF1">
    <property type="entry name" value="CYTOPLASMIC PROTEIN"/>
    <property type="match status" value="1"/>
</dbReference>
<comment type="caution">
    <text evidence="2">The sequence shown here is derived from an EMBL/GenBank/DDBJ whole genome shotgun (WGS) entry which is preliminary data.</text>
</comment>
<dbReference type="PANTHER" id="PTHR40943">
    <property type="entry name" value="CYTOPLASMIC PROTEIN-RELATED"/>
    <property type="match status" value="1"/>
</dbReference>
<dbReference type="SUPFAM" id="SSF51182">
    <property type="entry name" value="RmlC-like cupins"/>
    <property type="match status" value="1"/>
</dbReference>
<gene>
    <name evidence="2" type="ORF">Q5716_10940</name>
</gene>
<protein>
    <submittedName>
        <fullName evidence="2">Cupin domain-containing protein</fullName>
    </submittedName>
</protein>
<evidence type="ECO:0000313" key="2">
    <source>
        <dbReference type="EMBL" id="MDO7882740.1"/>
    </source>
</evidence>
<evidence type="ECO:0000313" key="3">
    <source>
        <dbReference type="Proteomes" id="UP001241072"/>
    </source>
</evidence>
<dbReference type="Proteomes" id="UP001241072">
    <property type="component" value="Unassembled WGS sequence"/>
</dbReference>
<dbReference type="Pfam" id="PF05899">
    <property type="entry name" value="Cupin_3"/>
    <property type="match status" value="1"/>
</dbReference>
<proteinExistence type="predicted"/>
<dbReference type="InterPro" id="IPR014710">
    <property type="entry name" value="RmlC-like_jellyroll"/>
</dbReference>
<accession>A0ABT9BP06</accession>
<dbReference type="InterPro" id="IPR008579">
    <property type="entry name" value="UGlyAH_Cupin_dom"/>
</dbReference>
<evidence type="ECO:0000259" key="1">
    <source>
        <dbReference type="Pfam" id="PF05899"/>
    </source>
</evidence>
<keyword evidence="3" id="KW-1185">Reference proteome</keyword>
<organism evidence="2 3">
    <name type="scientific">Antiquaquibacter soli</name>
    <dbReference type="NCBI Taxonomy" id="3064523"/>
    <lineage>
        <taxon>Bacteria</taxon>
        <taxon>Bacillati</taxon>
        <taxon>Actinomycetota</taxon>
        <taxon>Actinomycetes</taxon>
        <taxon>Micrococcales</taxon>
        <taxon>Microbacteriaceae</taxon>
        <taxon>Antiquaquibacter</taxon>
    </lineage>
</organism>
<dbReference type="EMBL" id="JAUQUB010000002">
    <property type="protein sequence ID" value="MDO7882740.1"/>
    <property type="molecule type" value="Genomic_DNA"/>
</dbReference>
<reference evidence="2 3" key="1">
    <citation type="submission" date="2023-07" db="EMBL/GenBank/DDBJ databases">
        <title>Protaetiibacter sp. nov WY-16 isolated from soil.</title>
        <authorList>
            <person name="Liu B."/>
            <person name="Wan Y."/>
        </authorList>
    </citation>
    <scope>NUCLEOTIDE SEQUENCE [LARGE SCALE GENOMIC DNA]</scope>
    <source>
        <strain evidence="2 3">WY-16</strain>
    </source>
</reference>
<dbReference type="Gene3D" id="2.60.120.10">
    <property type="entry name" value="Jelly Rolls"/>
    <property type="match status" value="1"/>
</dbReference>
<dbReference type="RefSeq" id="WP_305003173.1">
    <property type="nucleotide sequence ID" value="NZ_JAUQUB010000002.1"/>
</dbReference>
<dbReference type="InterPro" id="IPR011051">
    <property type="entry name" value="RmlC_Cupin_sf"/>
</dbReference>
<name>A0ABT9BP06_9MICO</name>